<dbReference type="PANTHER" id="PTHR43540">
    <property type="entry name" value="PEROXYUREIDOACRYLATE/UREIDOACRYLATE AMIDOHYDROLASE-RELATED"/>
    <property type="match status" value="1"/>
</dbReference>
<dbReference type="eggNOG" id="COG1335">
    <property type="taxonomic scope" value="Bacteria"/>
</dbReference>
<evidence type="ECO:0000313" key="4">
    <source>
        <dbReference type="EMBL" id="KGA96937.1"/>
    </source>
</evidence>
<dbReference type="OrthoDB" id="9785724at2"/>
<dbReference type="RefSeq" id="WP_003323104.1">
    <property type="nucleotide sequence ID" value="NZ_ALPT02000042.1"/>
</dbReference>
<feature type="domain" description="Isochorismatase-like" evidence="3">
    <location>
        <begin position="4"/>
        <end position="142"/>
    </location>
</feature>
<accession>A0A094YTY0</accession>
<dbReference type="SUPFAM" id="SSF52499">
    <property type="entry name" value="Isochorismatase-like hydrolases"/>
    <property type="match status" value="1"/>
</dbReference>
<keyword evidence="6" id="KW-1185">Reference proteome</keyword>
<gene>
    <name evidence="5" type="ORF">AJ85_21260</name>
    <name evidence="4" type="ORF">BALCAV_0213360</name>
</gene>
<comment type="caution">
    <text evidence="4">The sequence shown here is derived from an EMBL/GenBank/DDBJ whole genome shotgun (WGS) entry which is preliminary data.</text>
</comment>
<comment type="similarity">
    <text evidence="1">Belongs to the isochorismatase family.</text>
</comment>
<dbReference type="Proteomes" id="UP000297014">
    <property type="component" value="Unassembled WGS sequence"/>
</dbReference>
<evidence type="ECO:0000313" key="5">
    <source>
        <dbReference type="EMBL" id="THG88807.1"/>
    </source>
</evidence>
<proteinExistence type="inferred from homology"/>
<dbReference type="PANTHER" id="PTHR43540:SF14">
    <property type="entry name" value="ISOCHORISMATASE"/>
    <property type="match status" value="1"/>
</dbReference>
<dbReference type="Gene3D" id="3.40.50.850">
    <property type="entry name" value="Isochorismatase-like"/>
    <property type="match status" value="1"/>
</dbReference>
<dbReference type="InterPro" id="IPR000868">
    <property type="entry name" value="Isochorismatase-like_dom"/>
</dbReference>
<name>A0A094YTY0_ALKAL</name>
<evidence type="ECO:0000256" key="2">
    <source>
        <dbReference type="ARBA" id="ARBA00022801"/>
    </source>
</evidence>
<dbReference type="EMBL" id="ALPT02000042">
    <property type="protein sequence ID" value="KGA96937.1"/>
    <property type="molecule type" value="Genomic_DNA"/>
</dbReference>
<evidence type="ECO:0000313" key="7">
    <source>
        <dbReference type="Proteomes" id="UP000297014"/>
    </source>
</evidence>
<dbReference type="AlphaFoldDB" id="A0A094YTY0"/>
<dbReference type="Pfam" id="PF00857">
    <property type="entry name" value="Isochorismatase"/>
    <property type="match status" value="1"/>
</dbReference>
<keyword evidence="2" id="KW-0378">Hydrolase</keyword>
<reference evidence="5 7" key="2">
    <citation type="submission" date="2014-01" db="EMBL/GenBank/DDBJ databases">
        <title>Draft genome sequencing of Bacillus alcalophilus CGMCC 1.3604.</title>
        <authorList>
            <person name="Yang J."/>
            <person name="Diao L."/>
            <person name="Yang S."/>
        </authorList>
    </citation>
    <scope>NUCLEOTIDE SEQUENCE [LARGE SCALE GENOMIC DNA]</scope>
    <source>
        <strain evidence="5 7">CGMCC 1.3604</strain>
    </source>
</reference>
<dbReference type="EMBL" id="JALP01000304">
    <property type="protein sequence ID" value="THG88807.1"/>
    <property type="molecule type" value="Genomic_DNA"/>
</dbReference>
<protein>
    <submittedName>
        <fullName evidence="4">Isochorismatase</fullName>
    </submittedName>
</protein>
<dbReference type="STRING" id="1218173.BALCAV_0213360"/>
<sequence length="186" mass="20937">MNQALLIIDAQQELMDGNSDEKEVFQKDKLIANINSVIKQALAKGVHIIFVRDKDVADGRGAGFQVHNKIKIPTSPVTFINKEATNSFYNTNLLPFLQWNQIEHLVIMGCKTEHCIDTAVRTATVNSFDVTLVGNGHSTTDSKTLSAEKIIAHHNELLDGHYNVDNFSVVRYSDENLFEPNHNQYR</sequence>
<dbReference type="InterPro" id="IPR036380">
    <property type="entry name" value="Isochorismatase-like_sf"/>
</dbReference>
<reference evidence="4 6" key="1">
    <citation type="journal article" date="2014" name="Genome Announc.">
        <title>Draft Genome Sequence of Bacillus alcalophilus AV1934, a Classic Alkaliphile Isolated from Human Feces in 1934.</title>
        <authorList>
            <person name="Attie O."/>
            <person name="Jayaprakash A."/>
            <person name="Shah H."/>
            <person name="Paulsen I.T."/>
            <person name="Morino M."/>
            <person name="Takahashi Y."/>
            <person name="Narumi I."/>
            <person name="Sachidanandam R."/>
            <person name="Satoh K."/>
            <person name="Ito M."/>
            <person name="Krulwich T.A."/>
        </authorList>
    </citation>
    <scope>NUCLEOTIDE SEQUENCE [LARGE SCALE GENOMIC DNA]</scope>
    <source>
        <strain evidence="4 6">AV1934</strain>
    </source>
</reference>
<dbReference type="Proteomes" id="UP000002754">
    <property type="component" value="Unassembled WGS sequence"/>
</dbReference>
<dbReference type="GO" id="GO:0016787">
    <property type="term" value="F:hydrolase activity"/>
    <property type="evidence" value="ECO:0007669"/>
    <property type="project" value="UniProtKB-KW"/>
</dbReference>
<dbReference type="InterPro" id="IPR050272">
    <property type="entry name" value="Isochorismatase-like_hydrls"/>
</dbReference>
<evidence type="ECO:0000256" key="1">
    <source>
        <dbReference type="ARBA" id="ARBA00006336"/>
    </source>
</evidence>
<evidence type="ECO:0000313" key="6">
    <source>
        <dbReference type="Proteomes" id="UP000002754"/>
    </source>
</evidence>
<evidence type="ECO:0000259" key="3">
    <source>
        <dbReference type="Pfam" id="PF00857"/>
    </source>
</evidence>
<organism evidence="4 6">
    <name type="scientific">Alkalihalobacillus alcalophilus ATCC 27647 = CGMCC 1.3604</name>
    <dbReference type="NCBI Taxonomy" id="1218173"/>
    <lineage>
        <taxon>Bacteria</taxon>
        <taxon>Bacillati</taxon>
        <taxon>Bacillota</taxon>
        <taxon>Bacilli</taxon>
        <taxon>Bacillales</taxon>
        <taxon>Bacillaceae</taxon>
        <taxon>Alkalihalobacillus</taxon>
    </lineage>
</organism>